<dbReference type="InterPro" id="IPR001242">
    <property type="entry name" value="Condensation_dom"/>
</dbReference>
<gene>
    <name evidence="3" type="ORF">QIT00_35100</name>
</gene>
<dbReference type="Gene3D" id="3.30.559.10">
    <property type="entry name" value="Chloramphenicol acetyltransferase-like domain"/>
    <property type="match status" value="1"/>
</dbReference>
<dbReference type="Pfam" id="PF00668">
    <property type="entry name" value="Condensation"/>
    <property type="match status" value="1"/>
</dbReference>
<organism evidence="3 4">
    <name type="scientific">Streptomyces luteolus</name>
    <dbReference type="NCBI Taxonomy" id="3043615"/>
    <lineage>
        <taxon>Bacteria</taxon>
        <taxon>Bacillati</taxon>
        <taxon>Actinomycetota</taxon>
        <taxon>Actinomycetes</taxon>
        <taxon>Kitasatosporales</taxon>
        <taxon>Streptomycetaceae</taxon>
        <taxon>Streptomyces</taxon>
    </lineage>
</organism>
<dbReference type="Proteomes" id="UP001237105">
    <property type="component" value="Unassembled WGS sequence"/>
</dbReference>
<feature type="region of interest" description="Disordered" evidence="1">
    <location>
        <begin position="96"/>
        <end position="122"/>
    </location>
</feature>
<dbReference type="EMBL" id="JASCIS010000060">
    <property type="protein sequence ID" value="MDI3423715.1"/>
    <property type="molecule type" value="Genomic_DNA"/>
</dbReference>
<evidence type="ECO:0000259" key="2">
    <source>
        <dbReference type="Pfam" id="PF00668"/>
    </source>
</evidence>
<comment type="caution">
    <text evidence="3">The sequence shown here is derived from an EMBL/GenBank/DDBJ whole genome shotgun (WGS) entry which is preliminary data.</text>
</comment>
<dbReference type="PANTHER" id="PTHR45527:SF1">
    <property type="entry name" value="FATTY ACID SYNTHASE"/>
    <property type="match status" value="1"/>
</dbReference>
<accession>A0ABT6T8L0</accession>
<dbReference type="Gene3D" id="3.30.559.30">
    <property type="entry name" value="Nonribosomal peptide synthetase, condensation domain"/>
    <property type="match status" value="1"/>
</dbReference>
<dbReference type="RefSeq" id="WP_282539549.1">
    <property type="nucleotide sequence ID" value="NZ_JASCIS010000060.1"/>
</dbReference>
<name>A0ABT6T8L0_9ACTN</name>
<protein>
    <submittedName>
        <fullName evidence="3">Condensation domain-containing protein</fullName>
    </submittedName>
</protein>
<proteinExistence type="predicted"/>
<feature type="region of interest" description="Disordered" evidence="1">
    <location>
        <begin position="318"/>
        <end position="341"/>
    </location>
</feature>
<evidence type="ECO:0000313" key="3">
    <source>
        <dbReference type="EMBL" id="MDI3423715.1"/>
    </source>
</evidence>
<feature type="domain" description="Condensation" evidence="2">
    <location>
        <begin position="247"/>
        <end position="454"/>
    </location>
</feature>
<dbReference type="Gene3D" id="3.40.50.1820">
    <property type="entry name" value="alpha/beta hydrolase"/>
    <property type="match status" value="1"/>
</dbReference>
<dbReference type="SUPFAM" id="SSF52777">
    <property type="entry name" value="CoA-dependent acyltransferases"/>
    <property type="match status" value="2"/>
</dbReference>
<dbReference type="InterPro" id="IPR029058">
    <property type="entry name" value="AB_hydrolase_fold"/>
</dbReference>
<dbReference type="PANTHER" id="PTHR45527">
    <property type="entry name" value="NONRIBOSOMAL PEPTIDE SYNTHETASE"/>
    <property type="match status" value="1"/>
</dbReference>
<sequence>MNADRPSSEPRSEPLTVVVEAPGTEGAPLVLELYGAIDAPRVDTAVQQALGRRPDGTAWRYGLRRNGPAHHTLTLEPPGAEHRVPEDLPVGLLTDLLTAGPTDGGGGPAGRDSRDRAPHGPVRHTLRATPLQCELLADAEAHPGAGLGIGQLSWEWYGPLDLERSAAAWRSVHDRESVLRAAFDGACDTGELRVVVHEWVTPVVLLRAGDWPALVALDRQRGLDVRSPGPVRITVGEGGGHQEPPGERPHRMLLTYHHALLDDLSARLVLREFFRAYLAGGPLPGGARRPDIGDYSDWLTAQYLAPAREFWARATPPAGASDLPVPPPPRTPGGAWQGRARRVRHRLPPQEAEALRSWSARWGSTEFGALQAAWALLLHGASGAEAAAPVAFSVSVSGRGVALDSVDRLPGPLRNALPVSVVVDPDTPGPQLLAALRDRALDMAAYEWVSAGQIAGWGSGAGPARTLLMFKGGPRPSVVPVAELAAQGIRVPEPTAHDADAAFLLTLTAHHDTAGGLVLTLTHDPALLRDADGLLADVALLLRRLPRHDARPVRELSLKDRAVPGTDTPALRTLRPGSGTAAAVVCLVPAPGRGQASRYEQLALAYPGPEPVVLLSGRQHTVEKRLAALAPLLGRGERLVLGGFSGSGTEAYALARLVAHDGHGPCLVVLATDATSDADLARSLGAAARGDRVGRGRPGAG</sequence>
<evidence type="ECO:0000313" key="4">
    <source>
        <dbReference type="Proteomes" id="UP001237105"/>
    </source>
</evidence>
<reference evidence="3 4" key="1">
    <citation type="submission" date="2023-05" db="EMBL/GenBank/DDBJ databases">
        <title>Draft genome sequence of Streptomyces sp. B-S-A12 isolated from a cave soil in Thailand.</title>
        <authorList>
            <person name="Chamroensaksri N."/>
            <person name="Muangham S."/>
        </authorList>
    </citation>
    <scope>NUCLEOTIDE SEQUENCE [LARGE SCALE GENOMIC DNA]</scope>
    <source>
        <strain evidence="3 4">B-S-A12</strain>
    </source>
</reference>
<evidence type="ECO:0000256" key="1">
    <source>
        <dbReference type="SAM" id="MobiDB-lite"/>
    </source>
</evidence>
<dbReference type="InterPro" id="IPR023213">
    <property type="entry name" value="CAT-like_dom_sf"/>
</dbReference>
<keyword evidence="4" id="KW-1185">Reference proteome</keyword>